<dbReference type="Gene3D" id="3.40.190.10">
    <property type="entry name" value="Periplasmic binding protein-like II"/>
    <property type="match status" value="2"/>
</dbReference>
<dbReference type="AlphaFoldDB" id="W6N585"/>
<organism evidence="3 4">
    <name type="scientific">Clostridium tyrobutyricum DIVETGP</name>
    <dbReference type="NCBI Taxonomy" id="1408889"/>
    <lineage>
        <taxon>Bacteria</taxon>
        <taxon>Bacillati</taxon>
        <taxon>Bacillota</taxon>
        <taxon>Clostridia</taxon>
        <taxon>Eubacteriales</taxon>
        <taxon>Clostridiaceae</taxon>
        <taxon>Clostridium</taxon>
    </lineage>
</organism>
<dbReference type="PANTHER" id="PTHR30222:SF2">
    <property type="entry name" value="ABC TRANSPORTER SUBSTRATE-BINDING PROTEIN"/>
    <property type="match status" value="1"/>
</dbReference>
<dbReference type="RefSeq" id="WP_017895549.1">
    <property type="nucleotide sequence ID" value="NZ_CBXI010000006.1"/>
</dbReference>
<feature type="chain" id="PRO_5038366583" evidence="2">
    <location>
        <begin position="24"/>
        <end position="351"/>
    </location>
</feature>
<gene>
    <name evidence="3" type="ORF">CTDIVETGP_0449</name>
</gene>
<reference evidence="3 4" key="1">
    <citation type="journal article" date="2015" name="Genome Announc.">
        <title>Draft Genome Sequence of Clostridium tyrobutyricum Strain DIVETGP, Isolated from Cow's Milk for Grana Padano Production.</title>
        <authorList>
            <person name="Soggiu A."/>
            <person name="Piras C."/>
            <person name="Gaiarsa S."/>
            <person name="Sassera D."/>
            <person name="Roncada P."/>
            <person name="Bendixen E."/>
            <person name="Brasca M."/>
            <person name="Bonizzi L."/>
        </authorList>
    </citation>
    <scope>NUCLEOTIDE SEQUENCE [LARGE SCALE GENOMIC DNA]</scope>
    <source>
        <strain evidence="3 4">DIVETGP</strain>
    </source>
</reference>
<dbReference type="Pfam" id="PF13416">
    <property type="entry name" value="SBP_bac_8"/>
    <property type="match status" value="1"/>
</dbReference>
<dbReference type="InterPro" id="IPR006059">
    <property type="entry name" value="SBP"/>
</dbReference>
<evidence type="ECO:0000313" key="3">
    <source>
        <dbReference type="EMBL" id="CDL90379.1"/>
    </source>
</evidence>
<dbReference type="CDD" id="cd13589">
    <property type="entry name" value="PBP2_polyamine_RpCGA009"/>
    <property type="match status" value="1"/>
</dbReference>
<evidence type="ECO:0000256" key="2">
    <source>
        <dbReference type="SAM" id="SignalP"/>
    </source>
</evidence>
<keyword evidence="4" id="KW-1185">Reference proteome</keyword>
<feature type="signal peptide" evidence="2">
    <location>
        <begin position="1"/>
        <end position="23"/>
    </location>
</feature>
<accession>W6N585</accession>
<proteinExistence type="predicted"/>
<protein>
    <submittedName>
        <fullName evidence="3">ABC transporter, periplasmic spermidine putrescine-binding protein PotD (TC 3.A.1.11.1)</fullName>
    </submittedName>
</protein>
<dbReference type="SUPFAM" id="SSF53850">
    <property type="entry name" value="Periplasmic binding protein-like II"/>
    <property type="match status" value="1"/>
</dbReference>
<evidence type="ECO:0000313" key="4">
    <source>
        <dbReference type="Proteomes" id="UP000019482"/>
    </source>
</evidence>
<dbReference type="Proteomes" id="UP000019482">
    <property type="component" value="Unassembled WGS sequence"/>
</dbReference>
<dbReference type="EMBL" id="CBXI010000006">
    <property type="protein sequence ID" value="CDL90379.1"/>
    <property type="molecule type" value="Genomic_DNA"/>
</dbReference>
<name>W6N585_CLOTY</name>
<dbReference type="OrthoDB" id="383712at2"/>
<dbReference type="GeneID" id="29419717"/>
<sequence length="351" mass="39053">MKKKILCLIGIMLVLLNFSGCGSSSKNQADGDKSLVVVDWGGAYSDARNKANYQSFEKKYGVKITVVNPTDYGKLKAMVQSGNVEWDVVNVDSDFSVRGGKQGLLEKLDYNVIKKDDIDKSFVNDYGIGSDTFNVALAYNTNSFSKANHPQTWAEFWDTKKFPGDRSMWKYPLATLESALLADGVKPENLYPLDVDRAFKSLDKIKSNVKIWWATGAQPPQALASGDVTAAAAWNGRITTAKSQGSPEDVEYNESLVCGDSWVVPKGAKHKDLAMKFIAYMSTPEQQAEFSKLIDYAPTNSKALSLLSEDRKKSIGKSDSDKSKKQIVVDINWWADNYNSVDERFQKWLIN</sequence>
<dbReference type="PANTHER" id="PTHR30222">
    <property type="entry name" value="SPERMIDINE/PUTRESCINE-BINDING PERIPLASMIC PROTEIN"/>
    <property type="match status" value="1"/>
</dbReference>
<evidence type="ECO:0000256" key="1">
    <source>
        <dbReference type="ARBA" id="ARBA00022729"/>
    </source>
</evidence>
<comment type="caution">
    <text evidence="3">The sequence shown here is derived from an EMBL/GenBank/DDBJ whole genome shotgun (WGS) entry which is preliminary data.</text>
</comment>
<keyword evidence="1 2" id="KW-0732">Signal</keyword>